<evidence type="ECO:0000313" key="4">
    <source>
        <dbReference type="Proteomes" id="UP000032673"/>
    </source>
</evidence>
<feature type="transmembrane region" description="Helical" evidence="1">
    <location>
        <begin position="12"/>
        <end position="32"/>
    </location>
</feature>
<dbReference type="AlphaFoldDB" id="A0A6N3T510"/>
<keyword evidence="4" id="KW-1185">Reference proteome</keyword>
<protein>
    <recommendedName>
        <fullName evidence="6">DUF423 domain-containing protein</fullName>
    </recommendedName>
</protein>
<evidence type="ECO:0000256" key="1">
    <source>
        <dbReference type="SAM" id="Phobius"/>
    </source>
</evidence>
<evidence type="ECO:0000313" key="5">
    <source>
        <dbReference type="Proteomes" id="UP000321104"/>
    </source>
</evidence>
<feature type="transmembrane region" description="Helical" evidence="1">
    <location>
        <begin position="102"/>
        <end position="126"/>
    </location>
</feature>
<dbReference type="EMBL" id="BJXQ01000015">
    <property type="protein sequence ID" value="GEN04282.1"/>
    <property type="molecule type" value="Genomic_DNA"/>
</dbReference>
<dbReference type="Pfam" id="PF04241">
    <property type="entry name" value="DUF423"/>
    <property type="match status" value="1"/>
</dbReference>
<evidence type="ECO:0000313" key="2">
    <source>
        <dbReference type="EMBL" id="GAN64392.1"/>
    </source>
</evidence>
<dbReference type="Proteomes" id="UP000032673">
    <property type="component" value="Unassembled WGS sequence"/>
</dbReference>
<evidence type="ECO:0008006" key="6">
    <source>
        <dbReference type="Google" id="ProtNLM"/>
    </source>
</evidence>
<feature type="transmembrane region" description="Helical" evidence="1">
    <location>
        <begin position="44"/>
        <end position="66"/>
    </location>
</feature>
<gene>
    <name evidence="2" type="ORF">Abin_064_012</name>
    <name evidence="3" type="ORF">AIN02nite_23070</name>
</gene>
<reference evidence="2 4" key="1">
    <citation type="submission" date="2012-11" db="EMBL/GenBank/DDBJ databases">
        <title>Whole genome sequence of Acetobacter indonesiensis 5H-1.</title>
        <authorList>
            <person name="Azuma Y."/>
            <person name="Higashiura N."/>
            <person name="Hirakawa H."/>
            <person name="Matsushita K."/>
        </authorList>
    </citation>
    <scope>NUCLEOTIDE SEQUENCE [LARGE SCALE GENOMIC DNA]</scope>
    <source>
        <strain evidence="2 4">5H-1</strain>
    </source>
</reference>
<keyword evidence="1" id="KW-0812">Transmembrane</keyword>
<dbReference type="EMBL" id="BAMW01000061">
    <property type="protein sequence ID" value="GAN64392.1"/>
    <property type="molecule type" value="Genomic_DNA"/>
</dbReference>
<feature type="transmembrane region" description="Helical" evidence="1">
    <location>
        <begin position="73"/>
        <end position="96"/>
    </location>
</feature>
<keyword evidence="1" id="KW-0472">Membrane</keyword>
<keyword evidence="1" id="KW-1133">Transmembrane helix</keyword>
<organism evidence="3 5">
    <name type="scientific">Acetobacter indonesiensis</name>
    <dbReference type="NCBI Taxonomy" id="104101"/>
    <lineage>
        <taxon>Bacteria</taxon>
        <taxon>Pseudomonadati</taxon>
        <taxon>Pseudomonadota</taxon>
        <taxon>Alphaproteobacteria</taxon>
        <taxon>Acetobacterales</taxon>
        <taxon>Acetobacteraceae</taxon>
        <taxon>Acetobacter</taxon>
    </lineage>
</organism>
<evidence type="ECO:0000313" key="3">
    <source>
        <dbReference type="EMBL" id="GEN04282.1"/>
    </source>
</evidence>
<reference evidence="3 5" key="2">
    <citation type="submission" date="2019-07" db="EMBL/GenBank/DDBJ databases">
        <title>Whole genome shotgun sequence of Acetobacter indonesiensis NBRC 16471.</title>
        <authorList>
            <person name="Hosoyama A."/>
            <person name="Uohara A."/>
            <person name="Ohji S."/>
            <person name="Ichikawa N."/>
        </authorList>
    </citation>
    <scope>NUCLEOTIDE SEQUENCE [LARGE SCALE GENOMIC DNA]</scope>
    <source>
        <strain evidence="3 5">NBRC 16471</strain>
    </source>
</reference>
<dbReference type="Proteomes" id="UP000321104">
    <property type="component" value="Unassembled WGS sequence"/>
</dbReference>
<name>A0A6N3T510_9PROT</name>
<dbReference type="InterPro" id="IPR006696">
    <property type="entry name" value="DUF423"/>
</dbReference>
<proteinExistence type="predicted"/>
<sequence length="128" mass="13511">MLTSLLLPRLWRICGALLAGTGTILGALIAHLPDTRFGEGGRVMAHGAMEMQMWHALALLVLGLTCPQKPGRLMAFGACGLLLGTLLFCGGVYYTAFSGHHAAHIAPTGGSILILSWLCLAIGWMVRA</sequence>
<comment type="caution">
    <text evidence="3">The sequence shown here is derived from an EMBL/GenBank/DDBJ whole genome shotgun (WGS) entry which is preliminary data.</text>
</comment>
<accession>A0A6N3T510</accession>